<dbReference type="OrthoDB" id="3227833at2759"/>
<keyword evidence="3" id="KW-1185">Reference proteome</keyword>
<gene>
    <name evidence="2" type="ORF">M378DRAFT_159870</name>
</gene>
<feature type="compositionally biased region" description="Polar residues" evidence="1">
    <location>
        <begin position="50"/>
        <end position="60"/>
    </location>
</feature>
<name>A0A0C2WYN3_AMAMK</name>
<feature type="compositionally biased region" description="Basic and acidic residues" evidence="1">
    <location>
        <begin position="61"/>
        <end position="76"/>
    </location>
</feature>
<feature type="compositionally biased region" description="Basic and acidic residues" evidence="1">
    <location>
        <begin position="89"/>
        <end position="99"/>
    </location>
</feature>
<feature type="region of interest" description="Disordered" evidence="1">
    <location>
        <begin position="1"/>
        <end position="149"/>
    </location>
</feature>
<dbReference type="HOGENOM" id="CLU_325154_0_0_1"/>
<evidence type="ECO:0000313" key="3">
    <source>
        <dbReference type="Proteomes" id="UP000054549"/>
    </source>
</evidence>
<sequence length="787" mass="86586">MDAQQTVDLSHEPGSVYRRRSRSASPKRGSQTGRRERSPPHGSPRSPSELSQHPSQSRASSRSEGHFSHHTIDRHSRASSLSAPRYHHLTTEQHHERDAISPSPRPSDISGHSSPYPFSAAQARRSRESHYASRSQSPSISGFAPSRSPSIPASLEDIKHMHIEELFWIPSVATLHEKYLRTKEENLRMKERVDQLLDQEKYLFERSKKADILFEKVQQLETELGHSGQYVSHGGSSWGSTNTHHHMQAAGSNALPPIPPDSNTRLGNSAQRPNNVHHAILWTFEDSKRDPMTAFSSSNSSRPGMASCIRHPLTGEAVSSGEYRAICISARTIGDELAKEIRSLRGPADSQKITKSYSATHYPRQWSNALLQLEYQQPILAFCADHWKASHVLMSILHNLKLPTSSQSSQETVPRHKRARSARSSVSRSPDAPQGERSVEGAPAHTTNNLTKSFVAKPTPKARNKLLSSRNKGKGKATEQCSPSNATSASFQEASPSRTLTATLPQNEQRSLSSTSFHQAPFTKAAALPEDEQPPSSNAAAVLDVAFVKVDAGFENLKGIMMSQYPSNDAAIKLLNALCSNPSCGCSAPSNSIIQLISHIESADPNNPELDEDDLGLSWGHAQYKGWSTYLRTWQDIGTPETACSLIAAFVKTSKVARYLCQQKNIDIEGKTLLSDSYLTELTEKLWQLWQNTMNTNDYPSISGGQLPSLATIPKKDLEALTVSALRKFSVDHSLALKEKAAKKDVLVSFISSALETNPTLNDPMCQLIEASLQSKLKVSRSSGVSK</sequence>
<dbReference type="STRING" id="946122.A0A0C2WYN3"/>
<reference evidence="2 3" key="1">
    <citation type="submission" date="2014-04" db="EMBL/GenBank/DDBJ databases">
        <title>Evolutionary Origins and Diversification of the Mycorrhizal Mutualists.</title>
        <authorList>
            <consortium name="DOE Joint Genome Institute"/>
            <consortium name="Mycorrhizal Genomics Consortium"/>
            <person name="Kohler A."/>
            <person name="Kuo A."/>
            <person name="Nagy L.G."/>
            <person name="Floudas D."/>
            <person name="Copeland A."/>
            <person name="Barry K.W."/>
            <person name="Cichocki N."/>
            <person name="Veneault-Fourrey C."/>
            <person name="LaButti K."/>
            <person name="Lindquist E.A."/>
            <person name="Lipzen A."/>
            <person name="Lundell T."/>
            <person name="Morin E."/>
            <person name="Murat C."/>
            <person name="Riley R."/>
            <person name="Ohm R."/>
            <person name="Sun H."/>
            <person name="Tunlid A."/>
            <person name="Henrissat B."/>
            <person name="Grigoriev I.V."/>
            <person name="Hibbett D.S."/>
            <person name="Martin F."/>
        </authorList>
    </citation>
    <scope>NUCLEOTIDE SEQUENCE [LARGE SCALE GENOMIC DNA]</scope>
    <source>
        <strain evidence="2 3">Koide BX008</strain>
    </source>
</reference>
<dbReference type="Proteomes" id="UP000054549">
    <property type="component" value="Unassembled WGS sequence"/>
</dbReference>
<accession>A0A0C2WYN3</accession>
<dbReference type="AlphaFoldDB" id="A0A0C2WYN3"/>
<feature type="region of interest" description="Disordered" evidence="1">
    <location>
        <begin position="404"/>
        <end position="498"/>
    </location>
</feature>
<protein>
    <submittedName>
        <fullName evidence="2">Uncharacterized protein</fullName>
    </submittedName>
</protein>
<evidence type="ECO:0000313" key="2">
    <source>
        <dbReference type="EMBL" id="KIL66942.1"/>
    </source>
</evidence>
<dbReference type="EMBL" id="KN818233">
    <property type="protein sequence ID" value="KIL66942.1"/>
    <property type="molecule type" value="Genomic_DNA"/>
</dbReference>
<organism evidence="2 3">
    <name type="scientific">Amanita muscaria (strain Koide BX008)</name>
    <dbReference type="NCBI Taxonomy" id="946122"/>
    <lineage>
        <taxon>Eukaryota</taxon>
        <taxon>Fungi</taxon>
        <taxon>Dikarya</taxon>
        <taxon>Basidiomycota</taxon>
        <taxon>Agaricomycotina</taxon>
        <taxon>Agaricomycetes</taxon>
        <taxon>Agaricomycetidae</taxon>
        <taxon>Agaricales</taxon>
        <taxon>Pluteineae</taxon>
        <taxon>Amanitaceae</taxon>
        <taxon>Amanita</taxon>
    </lineage>
</organism>
<dbReference type="InParanoid" id="A0A0C2WYN3"/>
<evidence type="ECO:0000256" key="1">
    <source>
        <dbReference type="SAM" id="MobiDB-lite"/>
    </source>
</evidence>
<feature type="compositionally biased region" description="Polar residues" evidence="1">
    <location>
        <begin position="479"/>
        <end position="498"/>
    </location>
</feature>
<proteinExistence type="predicted"/>